<evidence type="ECO:0000256" key="7">
    <source>
        <dbReference type="ARBA" id="ARBA00022801"/>
    </source>
</evidence>
<dbReference type="Gene3D" id="3.20.20.140">
    <property type="entry name" value="Metal-dependent hydrolases"/>
    <property type="match status" value="2"/>
</dbReference>
<dbReference type="InterPro" id="IPR006331">
    <property type="entry name" value="ADGF"/>
</dbReference>
<reference evidence="10 11" key="1">
    <citation type="submission" date="2020-02" db="EMBL/GenBank/DDBJ databases">
        <authorList>
            <person name="Ferguson B K."/>
        </authorList>
    </citation>
    <scope>NUCLEOTIDE SEQUENCE [LARGE SCALE GENOMIC DNA]</scope>
</reference>
<dbReference type="InterPro" id="IPR006330">
    <property type="entry name" value="Ado/ade_deaminase"/>
</dbReference>
<keyword evidence="4" id="KW-0964">Secreted</keyword>
<comment type="similarity">
    <text evidence="3">Belongs to the metallo-dependent hydrolases superfamily. Adenosine and AMP deaminases family. ADGF subfamily.</text>
</comment>
<dbReference type="PANTHER" id="PTHR11409:SF39">
    <property type="entry name" value="ADENOSINE DEAMINASE 2"/>
    <property type="match status" value="1"/>
</dbReference>
<dbReference type="NCBIfam" id="TIGR01431">
    <property type="entry name" value="adm_rel"/>
    <property type="match status" value="1"/>
</dbReference>
<keyword evidence="5" id="KW-0479">Metal-binding</keyword>
<protein>
    <recommendedName>
        <fullName evidence="9">Adenosine deaminase domain-containing protein</fullName>
    </recommendedName>
</protein>
<accession>A0A6H5HXN5</accession>
<gene>
    <name evidence="10" type="ORF">TBRA_LOCUS1553</name>
</gene>
<dbReference type="PANTHER" id="PTHR11409">
    <property type="entry name" value="ADENOSINE DEAMINASE"/>
    <property type="match status" value="1"/>
</dbReference>
<keyword evidence="7" id="KW-0378">Hydrolase</keyword>
<dbReference type="EMBL" id="CADCXV010000335">
    <property type="protein sequence ID" value="CAB0029521.1"/>
    <property type="molecule type" value="Genomic_DNA"/>
</dbReference>
<dbReference type="GO" id="GO:0006154">
    <property type="term" value="P:adenosine catabolic process"/>
    <property type="evidence" value="ECO:0007669"/>
    <property type="project" value="InterPro"/>
</dbReference>
<evidence type="ECO:0000313" key="10">
    <source>
        <dbReference type="EMBL" id="CAB0029521.1"/>
    </source>
</evidence>
<organism evidence="10 11">
    <name type="scientific">Trichogramma brassicae</name>
    <dbReference type="NCBI Taxonomy" id="86971"/>
    <lineage>
        <taxon>Eukaryota</taxon>
        <taxon>Metazoa</taxon>
        <taxon>Ecdysozoa</taxon>
        <taxon>Arthropoda</taxon>
        <taxon>Hexapoda</taxon>
        <taxon>Insecta</taxon>
        <taxon>Pterygota</taxon>
        <taxon>Neoptera</taxon>
        <taxon>Endopterygota</taxon>
        <taxon>Hymenoptera</taxon>
        <taxon>Apocrita</taxon>
        <taxon>Proctotrupomorpha</taxon>
        <taxon>Chalcidoidea</taxon>
        <taxon>Trichogrammatidae</taxon>
        <taxon>Trichogramma</taxon>
    </lineage>
</organism>
<proteinExistence type="inferred from homology"/>
<evidence type="ECO:0000256" key="3">
    <source>
        <dbReference type="ARBA" id="ARBA00006083"/>
    </source>
</evidence>
<evidence type="ECO:0000256" key="2">
    <source>
        <dbReference type="ARBA" id="ARBA00004613"/>
    </source>
</evidence>
<dbReference type="OrthoDB" id="7202371at2759"/>
<keyword evidence="11" id="KW-1185">Reference proteome</keyword>
<dbReference type="Proteomes" id="UP000479190">
    <property type="component" value="Unassembled WGS sequence"/>
</dbReference>
<evidence type="ECO:0000256" key="5">
    <source>
        <dbReference type="ARBA" id="ARBA00022723"/>
    </source>
</evidence>
<dbReference type="InterPro" id="IPR001365">
    <property type="entry name" value="A_deaminase_dom"/>
</dbReference>
<dbReference type="SUPFAM" id="SSF51556">
    <property type="entry name" value="Metallo-dependent hydrolases"/>
    <property type="match status" value="1"/>
</dbReference>
<dbReference type="GO" id="GO:0046872">
    <property type="term" value="F:metal ion binding"/>
    <property type="evidence" value="ECO:0007669"/>
    <property type="project" value="UniProtKB-KW"/>
</dbReference>
<keyword evidence="6" id="KW-0732">Signal</keyword>
<evidence type="ECO:0000256" key="4">
    <source>
        <dbReference type="ARBA" id="ARBA00022525"/>
    </source>
</evidence>
<dbReference type="InterPro" id="IPR032466">
    <property type="entry name" value="Metal_Hydrolase"/>
</dbReference>
<feature type="domain" description="Adenosine deaminase" evidence="9">
    <location>
        <begin position="155"/>
        <end position="328"/>
    </location>
</feature>
<evidence type="ECO:0000256" key="1">
    <source>
        <dbReference type="ARBA" id="ARBA00001947"/>
    </source>
</evidence>
<comment type="cofactor">
    <cofactor evidence="1">
        <name>Zn(2+)</name>
        <dbReference type="ChEBI" id="CHEBI:29105"/>
    </cofactor>
</comment>
<comment type="subcellular location">
    <subcellularLocation>
        <location evidence="2">Secreted</location>
    </subcellularLocation>
</comment>
<evidence type="ECO:0000256" key="6">
    <source>
        <dbReference type="ARBA" id="ARBA00022729"/>
    </source>
</evidence>
<evidence type="ECO:0000259" key="9">
    <source>
        <dbReference type="Pfam" id="PF00962"/>
    </source>
</evidence>
<dbReference type="AlphaFoldDB" id="A0A6H5HXN5"/>
<sequence>MPKGGVLHAHLSAVNSRNFILNNITDRENLYVCRDQRDGAPRLRFFRYGAAAAASRVDRSCRWRLLAEVRQKDRSIDEEIDQALTMYAGGERLGRIRNSNDAWRKFLNLFDFVKSLFSFNFMDDHADFVAVKIIYSPHRNIPRSTLDEYIGKFRLFKEAYPELVVGFDLVGQEDRGRPLLDFVDELLELGRDTQFYFHAGETNWNGHEVDENLIDAVLLNAKRIGHGFALIKHPKLMEIVKEKKIVVEVSPISNQVLKLVGDMRNHPAAHFFATNLPVVISNDDPGFWGATGLSHDYYEAFVGIMSRKTDLRSLNSIEHSSLSDKERALAEEAWTRRWKTFVRQIIMDSDDRETLSSSYYRYEI</sequence>
<dbReference type="GO" id="GO:0046103">
    <property type="term" value="P:inosine biosynthetic process"/>
    <property type="evidence" value="ECO:0007669"/>
    <property type="project" value="TreeGrafter"/>
</dbReference>
<evidence type="ECO:0000313" key="11">
    <source>
        <dbReference type="Proteomes" id="UP000479190"/>
    </source>
</evidence>
<evidence type="ECO:0000256" key="8">
    <source>
        <dbReference type="ARBA" id="ARBA00047764"/>
    </source>
</evidence>
<comment type="catalytic activity">
    <reaction evidence="8">
        <text>adenosine + H2O + H(+) = inosine + NH4(+)</text>
        <dbReference type="Rhea" id="RHEA:24408"/>
        <dbReference type="ChEBI" id="CHEBI:15377"/>
        <dbReference type="ChEBI" id="CHEBI:15378"/>
        <dbReference type="ChEBI" id="CHEBI:16335"/>
        <dbReference type="ChEBI" id="CHEBI:17596"/>
        <dbReference type="ChEBI" id="CHEBI:28938"/>
        <dbReference type="EC" id="3.5.4.4"/>
    </reaction>
</comment>
<dbReference type="Pfam" id="PF00962">
    <property type="entry name" value="A_deaminase"/>
    <property type="match status" value="1"/>
</dbReference>
<dbReference type="GO" id="GO:0004000">
    <property type="term" value="F:adenosine deaminase activity"/>
    <property type="evidence" value="ECO:0007669"/>
    <property type="project" value="InterPro"/>
</dbReference>
<dbReference type="GO" id="GO:0005615">
    <property type="term" value="C:extracellular space"/>
    <property type="evidence" value="ECO:0007669"/>
    <property type="project" value="InterPro"/>
</dbReference>
<name>A0A6H5HXN5_9HYME</name>